<evidence type="ECO:0000256" key="1">
    <source>
        <dbReference type="ARBA" id="ARBA00022679"/>
    </source>
</evidence>
<dbReference type="GO" id="GO:0016746">
    <property type="term" value="F:acyltransferase activity"/>
    <property type="evidence" value="ECO:0007669"/>
    <property type="project" value="UniProtKB-KW"/>
</dbReference>
<dbReference type="Proteomes" id="UP001212498">
    <property type="component" value="Unassembled WGS sequence"/>
</dbReference>
<dbReference type="EMBL" id="JAPNUD010000191">
    <property type="protein sequence ID" value="MDA0646361.1"/>
    <property type="molecule type" value="Genomic_DNA"/>
</dbReference>
<comment type="caution">
    <text evidence="5">The sequence shown here is derived from an EMBL/GenBank/DDBJ whole genome shotgun (WGS) entry which is preliminary data.</text>
</comment>
<evidence type="ECO:0000313" key="6">
    <source>
        <dbReference type="Proteomes" id="UP001212498"/>
    </source>
</evidence>
<dbReference type="Pfam" id="PF01553">
    <property type="entry name" value="Acyltransferase"/>
    <property type="match status" value="1"/>
</dbReference>
<name>A0ABT4TBM5_9ACTN</name>
<organism evidence="5 6">
    <name type="scientific">Nonomuraea ferruginea</name>
    <dbReference type="NCBI Taxonomy" id="46174"/>
    <lineage>
        <taxon>Bacteria</taxon>
        <taxon>Bacillati</taxon>
        <taxon>Actinomycetota</taxon>
        <taxon>Actinomycetes</taxon>
        <taxon>Streptosporangiales</taxon>
        <taxon>Streptosporangiaceae</taxon>
        <taxon>Nonomuraea</taxon>
    </lineage>
</organism>
<dbReference type="CDD" id="cd07989">
    <property type="entry name" value="LPLAT_AGPAT-like"/>
    <property type="match status" value="1"/>
</dbReference>
<feature type="domain" description="Phospholipid/glycerol acyltransferase" evidence="4">
    <location>
        <begin position="38"/>
        <end position="152"/>
    </location>
</feature>
<keyword evidence="2 5" id="KW-0012">Acyltransferase</keyword>
<protein>
    <submittedName>
        <fullName evidence="5">Lysophospholipid acyltransferase family protein</fullName>
    </submittedName>
</protein>
<feature type="region of interest" description="Disordered" evidence="3">
    <location>
        <begin position="224"/>
        <end position="261"/>
    </location>
</feature>
<evidence type="ECO:0000313" key="5">
    <source>
        <dbReference type="EMBL" id="MDA0646361.1"/>
    </source>
</evidence>
<dbReference type="PANTHER" id="PTHR10434:SF55">
    <property type="entry name" value="POSSIBLE ACYLTRANSFERASE"/>
    <property type="match status" value="1"/>
</dbReference>
<evidence type="ECO:0000256" key="3">
    <source>
        <dbReference type="SAM" id="MobiDB-lite"/>
    </source>
</evidence>
<reference evidence="5 6" key="1">
    <citation type="submission" date="2022-11" db="EMBL/GenBank/DDBJ databases">
        <title>Nonomuraea corallina sp. nov., a new species of the genus Nonomuraea isolated from sea side sediment in Thai sea.</title>
        <authorList>
            <person name="Ngamcharungchit C."/>
            <person name="Matsumoto A."/>
            <person name="Suriyachadkun C."/>
            <person name="Panbangred W."/>
            <person name="Inahashi Y."/>
            <person name="Intra B."/>
        </authorList>
    </citation>
    <scope>NUCLEOTIDE SEQUENCE [LARGE SCALE GENOMIC DNA]</scope>
    <source>
        <strain evidence="5 6">DSM 43553</strain>
    </source>
</reference>
<dbReference type="RefSeq" id="WP_148032560.1">
    <property type="nucleotide sequence ID" value="NZ_BAABFD010000021.1"/>
</dbReference>
<feature type="compositionally biased region" description="Low complexity" evidence="3">
    <location>
        <begin position="224"/>
        <end position="238"/>
    </location>
</feature>
<dbReference type="SUPFAM" id="SSF69593">
    <property type="entry name" value="Glycerol-3-phosphate (1)-acyltransferase"/>
    <property type="match status" value="1"/>
</dbReference>
<sequence>MAEIVYPPVIAAARTLFRVLDYRFHLEGTEHVPSTGGAVLVSNHISYLDFIFAGYAALPARRLVRFMAKQDVFDHKISGPLMRGMKHIPVDRGAGAGSYATALRMLKAGEMVGVFAEATISRSFTVKEIKNGAIRMAQATKVPVIPVALWGTQRLWTKGRERRIFQRHVPITILVGEPIHPKRGEDVAEHTTALHARLSELVDRAQRTYPEIPQGVWWQPAHLGGTAPTPEEAAALDAAEAEARAAKKAAGGGAHEEPAGT</sequence>
<dbReference type="SMART" id="SM00563">
    <property type="entry name" value="PlsC"/>
    <property type="match status" value="1"/>
</dbReference>
<keyword evidence="6" id="KW-1185">Reference proteome</keyword>
<dbReference type="InterPro" id="IPR002123">
    <property type="entry name" value="Plipid/glycerol_acylTrfase"/>
</dbReference>
<proteinExistence type="predicted"/>
<keyword evidence="1" id="KW-0808">Transferase</keyword>
<evidence type="ECO:0000259" key="4">
    <source>
        <dbReference type="SMART" id="SM00563"/>
    </source>
</evidence>
<gene>
    <name evidence="5" type="ORF">OUY24_37530</name>
</gene>
<evidence type="ECO:0000256" key="2">
    <source>
        <dbReference type="ARBA" id="ARBA00023315"/>
    </source>
</evidence>
<accession>A0ABT4TBM5</accession>
<dbReference type="PANTHER" id="PTHR10434">
    <property type="entry name" value="1-ACYL-SN-GLYCEROL-3-PHOSPHATE ACYLTRANSFERASE"/>
    <property type="match status" value="1"/>
</dbReference>